<evidence type="ECO:0000313" key="5">
    <source>
        <dbReference type="Proteomes" id="UP001642464"/>
    </source>
</evidence>
<protein>
    <submittedName>
        <fullName evidence="3">Phthiocerol synthesis polyketide synthase type I PpsA</fullName>
    </submittedName>
</protein>
<keyword evidence="5" id="KW-1185">Reference proteome</keyword>
<name>A0ABP0SKJ5_9DINO</name>
<proteinExistence type="predicted"/>
<evidence type="ECO:0000313" key="3">
    <source>
        <dbReference type="EMBL" id="CAK9112898.1"/>
    </source>
</evidence>
<evidence type="ECO:0000256" key="1">
    <source>
        <dbReference type="SAM" id="MobiDB-lite"/>
    </source>
</evidence>
<dbReference type="EMBL" id="CAXAMM010044084">
    <property type="protein sequence ID" value="CAK9113009.1"/>
    <property type="molecule type" value="Genomic_DNA"/>
</dbReference>
<organism evidence="3 5">
    <name type="scientific">Durusdinium trenchii</name>
    <dbReference type="NCBI Taxonomy" id="1381693"/>
    <lineage>
        <taxon>Eukaryota</taxon>
        <taxon>Sar</taxon>
        <taxon>Alveolata</taxon>
        <taxon>Dinophyceae</taxon>
        <taxon>Suessiales</taxon>
        <taxon>Symbiodiniaceae</taxon>
        <taxon>Durusdinium</taxon>
    </lineage>
</organism>
<comment type="caution">
    <text evidence="3">The sequence shown here is derived from an EMBL/GenBank/DDBJ whole genome shotgun (WGS) entry which is preliminary data.</text>
</comment>
<evidence type="ECO:0000256" key="2">
    <source>
        <dbReference type="SAM" id="Phobius"/>
    </source>
</evidence>
<feature type="transmembrane region" description="Helical" evidence="2">
    <location>
        <begin position="141"/>
        <end position="164"/>
    </location>
</feature>
<feature type="region of interest" description="Disordered" evidence="1">
    <location>
        <begin position="1"/>
        <end position="24"/>
    </location>
</feature>
<accession>A0ABP0SKJ5</accession>
<dbReference type="EMBL" id="CAXAMM010044051">
    <property type="protein sequence ID" value="CAK9112898.1"/>
    <property type="molecule type" value="Genomic_DNA"/>
</dbReference>
<feature type="transmembrane region" description="Helical" evidence="2">
    <location>
        <begin position="185"/>
        <end position="203"/>
    </location>
</feature>
<feature type="transmembrane region" description="Helical" evidence="2">
    <location>
        <begin position="293"/>
        <end position="317"/>
    </location>
</feature>
<keyword evidence="2" id="KW-1133">Transmembrane helix</keyword>
<gene>
    <name evidence="3" type="ORF">SCF082_LOCUS52342</name>
    <name evidence="4" type="ORF">SCF082_LOCUS52396</name>
</gene>
<sequence>MPTTKISAEDQPEQEGSQAASAPAAGDLDSWLEATLRHYPGAKDLVMAKLKDDWCLDYPSLVECWDDLKDNIPGVLRSTMSKQLDKDRFNKVSATPQLLASNWMTAWGVALVAMVAPSVLAAFKDRSRQVEEVVRENVHEVWVPLGLLCVLQYLFCAAISPKIGWNMIEQRSNGISLREAMRNNMTNQAVIGALFLTVVWTMAVDQTMAGDDRFSFICQWYEGFTTLAIGQLLVAVMTCCFNTLYVEPLDDMASLKFVKDNFVYFGEPMALMLAALYNAICATILWVFTVYGIGLGVCFSISAGCAILRMSVVYGYLCRWKNPYLTLEDQEARVADAANMARAGEVMT</sequence>
<feature type="transmembrane region" description="Helical" evidence="2">
    <location>
        <begin position="223"/>
        <end position="241"/>
    </location>
</feature>
<reference evidence="3 5" key="1">
    <citation type="submission" date="2024-02" db="EMBL/GenBank/DDBJ databases">
        <authorList>
            <person name="Chen Y."/>
            <person name="Shah S."/>
            <person name="Dougan E. K."/>
            <person name="Thang M."/>
            <person name="Chan C."/>
        </authorList>
    </citation>
    <scope>NUCLEOTIDE SEQUENCE [LARGE SCALE GENOMIC DNA]</scope>
</reference>
<dbReference type="Proteomes" id="UP001642464">
    <property type="component" value="Unassembled WGS sequence"/>
</dbReference>
<keyword evidence="2" id="KW-0812">Transmembrane</keyword>
<evidence type="ECO:0000313" key="4">
    <source>
        <dbReference type="EMBL" id="CAK9113009.1"/>
    </source>
</evidence>
<keyword evidence="2" id="KW-0472">Membrane</keyword>
<feature type="transmembrane region" description="Helical" evidence="2">
    <location>
        <begin position="262"/>
        <end position="287"/>
    </location>
</feature>
<feature type="transmembrane region" description="Helical" evidence="2">
    <location>
        <begin position="98"/>
        <end position="121"/>
    </location>
</feature>